<keyword evidence="3 7" id="KW-1133">Transmembrane helix</keyword>
<sequence length="465" mass="55256">MKNFVHKLFRPIDNAPLIVFRLIFGFIFLYELYYLLKSGWVKRTLIKPSYNFTFFGFEWLNHLMGTYSYVLFGIMMVLAFFVFIGFKYRLNIILLTLGWACIYLIQKTDYNNYHYLLWLISIIMCFLPAHTYASVDARLRPEIKAYAMPQWISWLLIFQISCVYFYATIAKFYPDWLDGTITKAIYNGREPFPFLKEAFSSQKLFLFTAYAGIIFDGLVIPALLWRKTRWIAIIASLIFHLSNSYLHGLGTFPYFSLSFSIFFFKPEDIRKFFLRNKPVLTDELAQINYKEYRTLFWSFFAPYIVVQTLLPVRHYAIKGDVLWTEEGHRLSWRLMLRYRSGNVRYKVVDKKTNEVLHFRNNELITDFQNKKLAHPDIAFQMAHHIRDHFAKQGKDVAVYAIRSSVSVNGKNTQQMIDPSVDLAATKWNYFGHNEWIRDRKHIDEKPPTVVPMKIQKLHYPLPEKK</sequence>
<evidence type="ECO:0000256" key="1">
    <source>
        <dbReference type="ARBA" id="ARBA00004127"/>
    </source>
</evidence>
<reference evidence="10" key="1">
    <citation type="journal article" date="2019" name="Int. J. Syst. Evol. Microbiol.">
        <title>The Global Catalogue of Microorganisms (GCM) 10K type strain sequencing project: providing services to taxonomists for standard genome sequencing and annotation.</title>
        <authorList>
            <consortium name="The Broad Institute Genomics Platform"/>
            <consortium name="The Broad Institute Genome Sequencing Center for Infectious Disease"/>
            <person name="Wu L."/>
            <person name="Ma J."/>
        </authorList>
    </citation>
    <scope>NUCLEOTIDE SEQUENCE [LARGE SCALE GENOMIC DNA]</scope>
    <source>
        <strain evidence="10">CECT 7184</strain>
    </source>
</reference>
<dbReference type="EMBL" id="JAUFQU010000001">
    <property type="protein sequence ID" value="MDN3708428.1"/>
    <property type="molecule type" value="Genomic_DNA"/>
</dbReference>
<comment type="caution">
    <text evidence="9">The sequence shown here is derived from an EMBL/GenBank/DDBJ whole genome shotgun (WGS) entry which is preliminary data.</text>
</comment>
<feature type="transmembrane region" description="Helical" evidence="7">
    <location>
        <begin position="12"/>
        <end position="36"/>
    </location>
</feature>
<gene>
    <name evidence="9" type="ORF">QW060_15105</name>
</gene>
<evidence type="ECO:0000259" key="8">
    <source>
        <dbReference type="SMART" id="SM00752"/>
    </source>
</evidence>
<evidence type="ECO:0000256" key="2">
    <source>
        <dbReference type="ARBA" id="ARBA00022692"/>
    </source>
</evidence>
<keyword evidence="4 7" id="KW-0472">Membrane</keyword>
<evidence type="ECO:0000256" key="4">
    <source>
        <dbReference type="ARBA" id="ARBA00023136"/>
    </source>
</evidence>
<feature type="transmembrane region" description="Helical" evidence="7">
    <location>
        <begin position="66"/>
        <end position="83"/>
    </location>
</feature>
<feature type="transmembrane region" description="Helical" evidence="7">
    <location>
        <begin position="112"/>
        <end position="133"/>
    </location>
</feature>
<dbReference type="Pfam" id="PF22777">
    <property type="entry name" value="VKGC_lumenal_dom"/>
    <property type="match status" value="1"/>
</dbReference>
<keyword evidence="5" id="KW-1015">Disulfide bond</keyword>
<dbReference type="Proteomes" id="UP001242368">
    <property type="component" value="Unassembled WGS sequence"/>
</dbReference>
<evidence type="ECO:0000256" key="7">
    <source>
        <dbReference type="SAM" id="Phobius"/>
    </source>
</evidence>
<proteinExistence type="predicted"/>
<dbReference type="Pfam" id="PF05090">
    <property type="entry name" value="HTTM"/>
    <property type="match status" value="1"/>
</dbReference>
<organism evidence="9 10">
    <name type="scientific">Paenimyroides ceti</name>
    <dbReference type="NCBI Taxonomy" id="395087"/>
    <lineage>
        <taxon>Bacteria</taxon>
        <taxon>Pseudomonadati</taxon>
        <taxon>Bacteroidota</taxon>
        <taxon>Flavobacteriia</taxon>
        <taxon>Flavobacteriales</taxon>
        <taxon>Flavobacteriaceae</taxon>
        <taxon>Paenimyroides</taxon>
    </lineage>
</organism>
<protein>
    <submittedName>
        <fullName evidence="9">HTTM domain-containing protein</fullName>
    </submittedName>
</protein>
<feature type="domain" description="HTTM-like" evidence="8">
    <location>
        <begin position="9"/>
        <end position="268"/>
    </location>
</feature>
<evidence type="ECO:0000313" key="10">
    <source>
        <dbReference type="Proteomes" id="UP001242368"/>
    </source>
</evidence>
<keyword evidence="10" id="KW-1185">Reference proteome</keyword>
<comment type="subcellular location">
    <subcellularLocation>
        <location evidence="1">Endomembrane system</location>
        <topology evidence="1">Multi-pass membrane protein</topology>
    </subcellularLocation>
</comment>
<keyword evidence="2 7" id="KW-0812">Transmembrane</keyword>
<feature type="transmembrane region" description="Helical" evidence="7">
    <location>
        <begin position="204"/>
        <end position="225"/>
    </location>
</feature>
<evidence type="ECO:0000256" key="6">
    <source>
        <dbReference type="ARBA" id="ARBA00023239"/>
    </source>
</evidence>
<feature type="transmembrane region" description="Helical" evidence="7">
    <location>
        <begin position="90"/>
        <end position="106"/>
    </location>
</feature>
<keyword evidence="6" id="KW-0456">Lyase</keyword>
<dbReference type="InterPro" id="IPR007782">
    <property type="entry name" value="VKG_COase"/>
</dbReference>
<dbReference type="RefSeq" id="WP_290364294.1">
    <property type="nucleotide sequence ID" value="NZ_JAUFQU010000001.1"/>
</dbReference>
<dbReference type="InterPro" id="IPR053934">
    <property type="entry name" value="HTTM_dom"/>
</dbReference>
<evidence type="ECO:0000313" key="9">
    <source>
        <dbReference type="EMBL" id="MDN3708428.1"/>
    </source>
</evidence>
<feature type="transmembrane region" description="Helical" evidence="7">
    <location>
        <begin position="145"/>
        <end position="167"/>
    </location>
</feature>
<accession>A0ABT8CXT2</accession>
<dbReference type="PANTHER" id="PTHR12639:SF7">
    <property type="entry name" value="HTTM DOMAIN-CONTAINING PROTEIN"/>
    <property type="match status" value="1"/>
</dbReference>
<evidence type="ECO:0000256" key="3">
    <source>
        <dbReference type="ARBA" id="ARBA00022989"/>
    </source>
</evidence>
<dbReference type="SMART" id="SM00752">
    <property type="entry name" value="HTTM"/>
    <property type="match status" value="1"/>
</dbReference>
<dbReference type="InterPro" id="IPR053935">
    <property type="entry name" value="VKGC_lumenal_dom"/>
</dbReference>
<evidence type="ECO:0000256" key="5">
    <source>
        <dbReference type="ARBA" id="ARBA00023157"/>
    </source>
</evidence>
<dbReference type="PANTHER" id="PTHR12639">
    <property type="entry name" value="VITAMIN K-DEPENDENT GAMMA-CARBOXYLASE"/>
    <property type="match status" value="1"/>
</dbReference>
<dbReference type="InterPro" id="IPR011020">
    <property type="entry name" value="HTTM-like"/>
</dbReference>
<name>A0ABT8CXT2_9FLAO</name>